<gene>
    <name evidence="2" type="ORF">DSM106044_05044</name>
</gene>
<organism evidence="2 3">
    <name type="scientific">Robinsoniella peoriensis</name>
    <dbReference type="NCBI Taxonomy" id="180332"/>
    <lineage>
        <taxon>Bacteria</taxon>
        <taxon>Bacillati</taxon>
        <taxon>Bacillota</taxon>
        <taxon>Clostridia</taxon>
        <taxon>Lachnospirales</taxon>
        <taxon>Lachnospiraceae</taxon>
        <taxon>Robinsoniella</taxon>
    </lineage>
</organism>
<dbReference type="InterPro" id="IPR012903">
    <property type="entry name" value="Nif11"/>
</dbReference>
<proteinExistence type="predicted"/>
<dbReference type="EMBL" id="QGQD01000104">
    <property type="protein sequence ID" value="TLC98138.1"/>
    <property type="molecule type" value="Genomic_DNA"/>
</dbReference>
<comment type="caution">
    <text evidence="2">The sequence shown here is derived from an EMBL/GenBank/DDBJ whole genome shotgun (WGS) entry which is preliminary data.</text>
</comment>
<accession>A0A4U8Q1I5</accession>
<evidence type="ECO:0000259" key="1">
    <source>
        <dbReference type="Pfam" id="PF07862"/>
    </source>
</evidence>
<dbReference type="Pfam" id="PF07862">
    <property type="entry name" value="Nif11"/>
    <property type="match status" value="1"/>
</dbReference>
<name>A0A4U8Q1I5_9FIRM</name>
<dbReference type="Proteomes" id="UP000306509">
    <property type="component" value="Unassembled WGS sequence"/>
</dbReference>
<dbReference type="AlphaFoldDB" id="A0A4U8Q1I5"/>
<sequence length="97" mass="10290">MNEQLKKFFGKVSEDQSLREKLVGCKSAEEAYQTAIEAEGGYTLEEFQKAMEMVQKAAQQDSELSDNDLDGVAGGLDTTTWVAIGVGIGAPAAAAAM</sequence>
<evidence type="ECO:0000313" key="3">
    <source>
        <dbReference type="Proteomes" id="UP000306509"/>
    </source>
</evidence>
<evidence type="ECO:0000313" key="2">
    <source>
        <dbReference type="EMBL" id="TLC98138.1"/>
    </source>
</evidence>
<dbReference type="STRING" id="180332.GCA_000797495_03415"/>
<dbReference type="InterPro" id="IPR022516">
    <property type="entry name" value="CHP03798_Ocin"/>
</dbReference>
<dbReference type="NCBIfam" id="TIGR03798">
    <property type="entry name" value="leader_Nif11"/>
    <property type="match status" value="1"/>
</dbReference>
<reference evidence="2 3" key="1">
    <citation type="journal article" date="2019" name="Anaerobe">
        <title>Detection of Robinsoniella peoriensis in multiple bone samples of a trauma patient.</title>
        <authorList>
            <person name="Schrottner P."/>
            <person name="Hartwich K."/>
            <person name="Bunk B."/>
            <person name="Schober I."/>
            <person name="Helbig S."/>
            <person name="Rudolph W.W."/>
            <person name="Gunzer F."/>
        </authorList>
    </citation>
    <scope>NUCLEOTIDE SEQUENCE [LARGE SCALE GENOMIC DNA]</scope>
    <source>
        <strain evidence="2 3">DSM 106044</strain>
    </source>
</reference>
<keyword evidence="3" id="KW-1185">Reference proteome</keyword>
<protein>
    <submittedName>
        <fullName evidence="2">Nif11-like leader peptide domain protein</fullName>
    </submittedName>
</protein>
<dbReference type="RefSeq" id="WP_044295704.1">
    <property type="nucleotide sequence ID" value="NZ_JTGN01000006.1"/>
</dbReference>
<feature type="domain" description="Nif11" evidence="1">
    <location>
        <begin position="3"/>
        <end position="37"/>
    </location>
</feature>